<sequence length="554" mass="57471">MAEIIRMPKMSDTMTEGVIASWLVKVGDQIASGDVIAEVETDKATMELENYEDGTLLYIAVQEKEAVAIDGIIAIVGEEGEDYQSLLSGDTAAAPAEAPAATAAPEAPAAAPAPAAEAIDTSGINATVVKMPKMSDTMTDGTISSWLMKVGDEVNAGDILAEVQTDKATMELESYDEGKLLYVAVEDGGSVPVDGVIAIIGEEGADYETLLKAEAAKSAAPTAEAAPAPVAESAPAPKAAAPAPVAKKTSAPAVAQSRDAAPAPEHDGKRVFASPLAKKMAEDKGFNIAMIPGSGDHGRVIKRDVEAYVPAPTTAPAAAPVAAAPAGVESFDDQPMNNMRKAITRNLNSSQFGAPHFYLTMDIDMDNAMAARKSMNEVADVKISFNDMVVKAVAASLKKHPMVNSLVEGDVIKVANHVNVGVAVAIPDGLVVPVIRHTDMLSLSQISGAVKEMAGKAKDKKLSLDEMTGATFTISNLGMFGIEQFTSILNAPASCILAVGGIKQVPVVKNGQIVPGNVMKITLTCDHRSVDGAIGAAFLHTLKGLLEDPVRILI</sequence>
<dbReference type="Gene3D" id="4.10.320.10">
    <property type="entry name" value="E3-binding domain"/>
    <property type="match status" value="1"/>
</dbReference>
<dbReference type="InterPro" id="IPR001078">
    <property type="entry name" value="2-oxoacid_DH_actylTfrase"/>
</dbReference>
<keyword evidence="4" id="KW-0808">Transferase</keyword>
<comment type="cofactor">
    <cofactor evidence="1 4">
        <name>(R)-lipoate</name>
        <dbReference type="ChEBI" id="CHEBI:83088"/>
    </cofactor>
</comment>
<dbReference type="Gene3D" id="3.30.559.10">
    <property type="entry name" value="Chloramphenicol acetyltransferase-like domain"/>
    <property type="match status" value="1"/>
</dbReference>
<organism evidence="8 9">
    <name type="scientific">Flammeovirga kamogawensis</name>
    <dbReference type="NCBI Taxonomy" id="373891"/>
    <lineage>
        <taxon>Bacteria</taxon>
        <taxon>Pseudomonadati</taxon>
        <taxon>Bacteroidota</taxon>
        <taxon>Cytophagia</taxon>
        <taxon>Cytophagales</taxon>
        <taxon>Flammeovirgaceae</taxon>
        <taxon>Flammeovirga</taxon>
    </lineage>
</organism>
<feature type="domain" description="Lipoyl-binding" evidence="6">
    <location>
        <begin position="126"/>
        <end position="201"/>
    </location>
</feature>
<dbReference type="InterPro" id="IPR004167">
    <property type="entry name" value="PSBD"/>
</dbReference>
<dbReference type="InterPro" id="IPR036625">
    <property type="entry name" value="E3-bd_dom_sf"/>
</dbReference>
<dbReference type="SUPFAM" id="SSF47005">
    <property type="entry name" value="Peripheral subunit-binding domain of 2-oxo acid dehydrogenase complex"/>
    <property type="match status" value="1"/>
</dbReference>
<dbReference type="Pfam" id="PF02817">
    <property type="entry name" value="E3_binding"/>
    <property type="match status" value="1"/>
</dbReference>
<evidence type="ECO:0000313" key="8">
    <source>
        <dbReference type="EMBL" id="QWG07012.1"/>
    </source>
</evidence>
<feature type="domain" description="Lipoyl-binding" evidence="6">
    <location>
        <begin position="2"/>
        <end position="77"/>
    </location>
</feature>
<keyword evidence="4" id="KW-0012">Acyltransferase</keyword>
<dbReference type="PANTHER" id="PTHR23151:SF90">
    <property type="entry name" value="DIHYDROLIPOYLLYSINE-RESIDUE ACETYLTRANSFERASE COMPONENT OF PYRUVATE DEHYDROGENASE COMPLEX, MITOCHONDRIAL-RELATED"/>
    <property type="match status" value="1"/>
</dbReference>
<evidence type="ECO:0000256" key="3">
    <source>
        <dbReference type="ARBA" id="ARBA00022823"/>
    </source>
</evidence>
<dbReference type="InterPro" id="IPR023213">
    <property type="entry name" value="CAT-like_dom_sf"/>
</dbReference>
<feature type="domain" description="Peripheral subunit-binding (PSBD)" evidence="7">
    <location>
        <begin position="272"/>
        <end position="309"/>
    </location>
</feature>
<name>A0ABX8GV37_9BACT</name>
<dbReference type="Gene3D" id="2.40.50.100">
    <property type="match status" value="2"/>
</dbReference>
<dbReference type="PANTHER" id="PTHR23151">
    <property type="entry name" value="DIHYDROLIPOAMIDE ACETYL/SUCCINYL-TRANSFERASE-RELATED"/>
    <property type="match status" value="1"/>
</dbReference>
<evidence type="ECO:0000259" key="6">
    <source>
        <dbReference type="PROSITE" id="PS50968"/>
    </source>
</evidence>
<gene>
    <name evidence="8" type="ORF">KM029_17180</name>
</gene>
<evidence type="ECO:0000259" key="7">
    <source>
        <dbReference type="PROSITE" id="PS51826"/>
    </source>
</evidence>
<keyword evidence="9" id="KW-1185">Reference proteome</keyword>
<evidence type="ECO:0000256" key="1">
    <source>
        <dbReference type="ARBA" id="ARBA00001938"/>
    </source>
</evidence>
<dbReference type="InterPro" id="IPR011053">
    <property type="entry name" value="Single_hybrid_motif"/>
</dbReference>
<dbReference type="CDD" id="cd06849">
    <property type="entry name" value="lipoyl_domain"/>
    <property type="match status" value="2"/>
</dbReference>
<comment type="similarity">
    <text evidence="2 4">Belongs to the 2-oxoacid dehydrogenase family.</text>
</comment>
<dbReference type="EC" id="2.3.1.-" evidence="4"/>
<feature type="region of interest" description="Disordered" evidence="5">
    <location>
        <begin position="227"/>
        <end position="270"/>
    </location>
</feature>
<accession>A0ABX8GV37</accession>
<protein>
    <recommendedName>
        <fullName evidence="4">Dihydrolipoamide acetyltransferase component of pyruvate dehydrogenase complex</fullName>
        <ecNumber evidence="4">2.3.1.-</ecNumber>
    </recommendedName>
</protein>
<dbReference type="PROSITE" id="PS51826">
    <property type="entry name" value="PSBD"/>
    <property type="match status" value="1"/>
</dbReference>
<dbReference type="Proteomes" id="UP000682802">
    <property type="component" value="Chromosome 1"/>
</dbReference>
<feature type="compositionally biased region" description="Low complexity" evidence="5">
    <location>
        <begin position="227"/>
        <end position="255"/>
    </location>
</feature>
<dbReference type="PROSITE" id="PS50968">
    <property type="entry name" value="BIOTINYL_LIPOYL"/>
    <property type="match status" value="2"/>
</dbReference>
<dbReference type="InterPro" id="IPR000089">
    <property type="entry name" value="Biotin_lipoyl"/>
</dbReference>
<evidence type="ECO:0000256" key="5">
    <source>
        <dbReference type="SAM" id="MobiDB-lite"/>
    </source>
</evidence>
<reference evidence="8 9" key="1">
    <citation type="submission" date="2021-05" db="EMBL/GenBank/DDBJ databases">
        <title>Comparative genomic studies on the polysaccharide-degrading batcterial strains of the Flammeovirga genus.</title>
        <authorList>
            <person name="Zewei F."/>
            <person name="Zheng Z."/>
            <person name="Yu L."/>
            <person name="Ruyue G."/>
            <person name="Yanhong M."/>
            <person name="Yuanyuan C."/>
            <person name="Jingyan G."/>
            <person name="Wenjun H."/>
        </authorList>
    </citation>
    <scope>NUCLEOTIDE SEQUENCE [LARGE SCALE GENOMIC DNA]</scope>
    <source>
        <strain evidence="8 9">YS10</strain>
    </source>
</reference>
<dbReference type="InterPro" id="IPR045257">
    <property type="entry name" value="E2/Pdx1"/>
</dbReference>
<dbReference type="Pfam" id="PF00198">
    <property type="entry name" value="2-oxoacid_dh"/>
    <property type="match status" value="1"/>
</dbReference>
<keyword evidence="3 4" id="KW-0450">Lipoyl</keyword>
<dbReference type="InterPro" id="IPR003016">
    <property type="entry name" value="2-oxoA_DH_lipoyl-BS"/>
</dbReference>
<evidence type="ECO:0000313" key="9">
    <source>
        <dbReference type="Proteomes" id="UP000682802"/>
    </source>
</evidence>
<dbReference type="SUPFAM" id="SSF52777">
    <property type="entry name" value="CoA-dependent acyltransferases"/>
    <property type="match status" value="1"/>
</dbReference>
<dbReference type="SUPFAM" id="SSF51230">
    <property type="entry name" value="Single hybrid motif"/>
    <property type="match status" value="2"/>
</dbReference>
<dbReference type="Pfam" id="PF00364">
    <property type="entry name" value="Biotin_lipoyl"/>
    <property type="match status" value="2"/>
</dbReference>
<evidence type="ECO:0000256" key="4">
    <source>
        <dbReference type="RuleBase" id="RU003423"/>
    </source>
</evidence>
<evidence type="ECO:0000256" key="2">
    <source>
        <dbReference type="ARBA" id="ARBA00007317"/>
    </source>
</evidence>
<dbReference type="RefSeq" id="WP_144074414.1">
    <property type="nucleotide sequence ID" value="NZ_CP076128.1"/>
</dbReference>
<dbReference type="PROSITE" id="PS00189">
    <property type="entry name" value="LIPOYL"/>
    <property type="match status" value="2"/>
</dbReference>
<dbReference type="EMBL" id="CP076128">
    <property type="protein sequence ID" value="QWG07012.1"/>
    <property type="molecule type" value="Genomic_DNA"/>
</dbReference>
<proteinExistence type="inferred from homology"/>